<evidence type="ECO:0000313" key="8">
    <source>
        <dbReference type="Proteomes" id="UP000663868"/>
    </source>
</evidence>
<dbReference type="PANTHER" id="PTHR24221">
    <property type="entry name" value="ATP-BINDING CASSETTE SUB-FAMILY B"/>
    <property type="match status" value="1"/>
</dbReference>
<dbReference type="GO" id="GO:0016324">
    <property type="term" value="C:apical plasma membrane"/>
    <property type="evidence" value="ECO:0007669"/>
    <property type="project" value="TreeGrafter"/>
</dbReference>
<proteinExistence type="predicted"/>
<dbReference type="AlphaFoldDB" id="A0A820NE06"/>
<reference evidence="7" key="1">
    <citation type="submission" date="2021-02" db="EMBL/GenBank/DDBJ databases">
        <authorList>
            <person name="Nowell W R."/>
        </authorList>
    </citation>
    <scope>NUCLEOTIDE SEQUENCE</scope>
</reference>
<name>A0A820NE06_9BILA</name>
<dbReference type="Pfam" id="PF00664">
    <property type="entry name" value="ABC_membrane"/>
    <property type="match status" value="1"/>
</dbReference>
<feature type="transmembrane region" description="Helical" evidence="5">
    <location>
        <begin position="26"/>
        <end position="46"/>
    </location>
</feature>
<dbReference type="EMBL" id="CAJOBB010022777">
    <property type="protein sequence ID" value="CAF4387729.1"/>
    <property type="molecule type" value="Genomic_DNA"/>
</dbReference>
<feature type="non-terminal residue" evidence="7">
    <location>
        <position position="1"/>
    </location>
</feature>
<evidence type="ECO:0000313" key="7">
    <source>
        <dbReference type="EMBL" id="CAF4387729.1"/>
    </source>
</evidence>
<evidence type="ECO:0000256" key="5">
    <source>
        <dbReference type="SAM" id="Phobius"/>
    </source>
</evidence>
<evidence type="ECO:0000256" key="2">
    <source>
        <dbReference type="ARBA" id="ARBA00022692"/>
    </source>
</evidence>
<comment type="caution">
    <text evidence="7">The sequence shown here is derived from an EMBL/GenBank/DDBJ whole genome shotgun (WGS) entry which is preliminary data.</text>
</comment>
<evidence type="ECO:0000256" key="4">
    <source>
        <dbReference type="ARBA" id="ARBA00023136"/>
    </source>
</evidence>
<dbReference type="SUPFAM" id="SSF90123">
    <property type="entry name" value="ABC transporter transmembrane region"/>
    <property type="match status" value="1"/>
</dbReference>
<dbReference type="Proteomes" id="UP000663868">
    <property type="component" value="Unassembled WGS sequence"/>
</dbReference>
<dbReference type="InterPro" id="IPR039421">
    <property type="entry name" value="Type_1_exporter"/>
</dbReference>
<keyword evidence="3 5" id="KW-1133">Transmembrane helix</keyword>
<dbReference type="Gene3D" id="1.20.1560.10">
    <property type="entry name" value="ABC transporter type 1, transmembrane domain"/>
    <property type="match status" value="1"/>
</dbReference>
<sequence length="121" mass="13591">KEDYFFEEYRRYIGIPYRSSIKRAHLFGFFFALTSSVMFFSLAALFRLGAYLVAQGDITFEDVLLCFNCIIFGAQSVGQTAAMSPDYTKAVESADNILELLNRKPAIDNSSTDGEEIVSLD</sequence>
<keyword evidence="2 5" id="KW-0812">Transmembrane</keyword>
<comment type="subcellular location">
    <subcellularLocation>
        <location evidence="1">Membrane</location>
        <topology evidence="1">Multi-pass membrane protein</topology>
    </subcellularLocation>
</comment>
<dbReference type="PROSITE" id="PS50929">
    <property type="entry name" value="ABC_TM1F"/>
    <property type="match status" value="1"/>
</dbReference>
<dbReference type="GO" id="GO:0140359">
    <property type="term" value="F:ABC-type transporter activity"/>
    <property type="evidence" value="ECO:0007669"/>
    <property type="project" value="InterPro"/>
</dbReference>
<dbReference type="InterPro" id="IPR036640">
    <property type="entry name" value="ABC1_TM_sf"/>
</dbReference>
<protein>
    <recommendedName>
        <fullName evidence="6">ABC transmembrane type-1 domain-containing protein</fullName>
    </recommendedName>
</protein>
<evidence type="ECO:0000256" key="1">
    <source>
        <dbReference type="ARBA" id="ARBA00004141"/>
    </source>
</evidence>
<evidence type="ECO:0000256" key="3">
    <source>
        <dbReference type="ARBA" id="ARBA00022989"/>
    </source>
</evidence>
<dbReference type="PANTHER" id="PTHR24221:SF636">
    <property type="entry name" value="BILE SALT EXPORT PUMP"/>
    <property type="match status" value="1"/>
</dbReference>
<feature type="domain" description="ABC transmembrane type-1" evidence="6">
    <location>
        <begin position="1"/>
        <end position="89"/>
    </location>
</feature>
<accession>A0A820NE06</accession>
<gene>
    <name evidence="7" type="ORF">KXQ929_LOCUS50281</name>
</gene>
<dbReference type="InterPro" id="IPR011527">
    <property type="entry name" value="ABC1_TM_dom"/>
</dbReference>
<keyword evidence="4 5" id="KW-0472">Membrane</keyword>
<dbReference type="GO" id="GO:0005524">
    <property type="term" value="F:ATP binding"/>
    <property type="evidence" value="ECO:0007669"/>
    <property type="project" value="InterPro"/>
</dbReference>
<evidence type="ECO:0000259" key="6">
    <source>
        <dbReference type="PROSITE" id="PS50929"/>
    </source>
</evidence>
<organism evidence="7 8">
    <name type="scientific">Adineta steineri</name>
    <dbReference type="NCBI Taxonomy" id="433720"/>
    <lineage>
        <taxon>Eukaryota</taxon>
        <taxon>Metazoa</taxon>
        <taxon>Spiralia</taxon>
        <taxon>Gnathifera</taxon>
        <taxon>Rotifera</taxon>
        <taxon>Eurotatoria</taxon>
        <taxon>Bdelloidea</taxon>
        <taxon>Adinetida</taxon>
        <taxon>Adinetidae</taxon>
        <taxon>Adineta</taxon>
    </lineage>
</organism>